<feature type="compositionally biased region" description="Polar residues" evidence="8">
    <location>
        <begin position="125"/>
        <end position="140"/>
    </location>
</feature>
<keyword evidence="3" id="KW-0479">Metal-binding</keyword>
<keyword evidence="4" id="KW-0677">Repeat</keyword>
<evidence type="ECO:0000259" key="10">
    <source>
        <dbReference type="Pfam" id="PF21803"/>
    </source>
</evidence>
<comment type="similarity">
    <text evidence="2">Belongs to the ZC3H14 family.</text>
</comment>
<name>A0AAI9SYP9_9ASCO</name>
<dbReference type="RefSeq" id="XP_049181104.1">
    <property type="nucleotide sequence ID" value="XM_049323024.1"/>
</dbReference>
<feature type="region of interest" description="Disordered" evidence="8">
    <location>
        <begin position="189"/>
        <end position="214"/>
    </location>
</feature>
<dbReference type="GO" id="GO:0005737">
    <property type="term" value="C:cytoplasm"/>
    <property type="evidence" value="ECO:0007669"/>
    <property type="project" value="TreeGrafter"/>
</dbReference>
<dbReference type="EMBL" id="JAHUZD010000039">
    <property type="protein sequence ID" value="KAI3405359.2"/>
    <property type="molecule type" value="Genomic_DNA"/>
</dbReference>
<dbReference type="GO" id="GO:0008270">
    <property type="term" value="F:zinc ion binding"/>
    <property type="evidence" value="ECO:0007669"/>
    <property type="project" value="UniProtKB-KW"/>
</dbReference>
<evidence type="ECO:0000256" key="2">
    <source>
        <dbReference type="ARBA" id="ARBA00008423"/>
    </source>
</evidence>
<dbReference type="FunFam" id="4.10.1000.40:FF:000003">
    <property type="entry name" value="Nuclear polyadenylated RNA-binding protein NAB2"/>
    <property type="match status" value="1"/>
</dbReference>
<evidence type="ECO:0000256" key="8">
    <source>
        <dbReference type="SAM" id="MobiDB-lite"/>
    </source>
</evidence>
<evidence type="ECO:0000313" key="12">
    <source>
        <dbReference type="Proteomes" id="UP001202479"/>
    </source>
</evidence>
<dbReference type="Pfam" id="PF14608">
    <property type="entry name" value="zf-CCCH_2"/>
    <property type="match status" value="4"/>
</dbReference>
<keyword evidence="5" id="KW-0863">Zinc-finger</keyword>
<dbReference type="InterPro" id="IPR048410">
    <property type="entry name" value="Znf-CCCH_2-like_3"/>
</dbReference>
<evidence type="ECO:0000256" key="3">
    <source>
        <dbReference type="ARBA" id="ARBA00022723"/>
    </source>
</evidence>
<evidence type="ECO:0000313" key="11">
    <source>
        <dbReference type="EMBL" id="KAI3405359.2"/>
    </source>
</evidence>
<comment type="subcellular location">
    <subcellularLocation>
        <location evidence="1">Nucleus</location>
    </subcellularLocation>
</comment>
<feature type="domain" description="Nab2 type CCCH zinc finger 4" evidence="10">
    <location>
        <begin position="340"/>
        <end position="368"/>
    </location>
</feature>
<evidence type="ECO:0000256" key="7">
    <source>
        <dbReference type="ARBA" id="ARBA00023242"/>
    </source>
</evidence>
<dbReference type="InterPro" id="IPR040366">
    <property type="entry name" value="Nab2/ZC3H14"/>
</dbReference>
<comment type="caution">
    <text evidence="11">The sequence shown here is derived from an EMBL/GenBank/DDBJ whole genome shotgun (WGS) entry which is preliminary data.</text>
</comment>
<feature type="domain" description="RNA-binding Nab2-type zinc finger" evidence="9">
    <location>
        <begin position="269"/>
        <end position="296"/>
    </location>
</feature>
<proteinExistence type="inferred from homology"/>
<evidence type="ECO:0000256" key="5">
    <source>
        <dbReference type="ARBA" id="ARBA00022771"/>
    </source>
</evidence>
<keyword evidence="12" id="KW-1185">Reference proteome</keyword>
<protein>
    <submittedName>
        <fullName evidence="11">NAB2</fullName>
    </submittedName>
</protein>
<keyword evidence="6" id="KW-0862">Zinc</keyword>
<dbReference type="InterPro" id="IPR049017">
    <property type="entry name" value="Nab2_Znf4"/>
</dbReference>
<dbReference type="Proteomes" id="UP001202479">
    <property type="component" value="Unassembled WGS sequence"/>
</dbReference>
<evidence type="ECO:0000256" key="4">
    <source>
        <dbReference type="ARBA" id="ARBA00022737"/>
    </source>
</evidence>
<dbReference type="AlphaFoldDB" id="A0AAI9SYP9"/>
<gene>
    <name evidence="11" type="ORF">KGF56_001856</name>
</gene>
<evidence type="ECO:0000256" key="1">
    <source>
        <dbReference type="ARBA" id="ARBA00004123"/>
    </source>
</evidence>
<keyword evidence="7" id="KW-0539">Nucleus</keyword>
<dbReference type="PANTHER" id="PTHR14738:SF29">
    <property type="entry name" value="ZINC FINGER CCCH DOMAIN-CONTAINING PROTEIN 14"/>
    <property type="match status" value="1"/>
</dbReference>
<dbReference type="GO" id="GO:0005634">
    <property type="term" value="C:nucleus"/>
    <property type="evidence" value="ECO:0007669"/>
    <property type="project" value="UniProtKB-SubCell"/>
</dbReference>
<feature type="region of interest" description="Disordered" evidence="8">
    <location>
        <begin position="99"/>
        <end position="152"/>
    </location>
</feature>
<dbReference type="GO" id="GO:0043488">
    <property type="term" value="P:regulation of mRNA stability"/>
    <property type="evidence" value="ECO:0007669"/>
    <property type="project" value="InterPro"/>
</dbReference>
<accession>A0AAI9SYP9</accession>
<evidence type="ECO:0000259" key="9">
    <source>
        <dbReference type="Pfam" id="PF21457"/>
    </source>
</evidence>
<reference evidence="11" key="1">
    <citation type="journal article" date="2022" name="DNA Res.">
        <title>Genome analysis of five recently described species of the CUG-Ser clade uncovers Candida theae as a new hybrid lineage with pathogenic potential in the Candida parapsilosis species complex.</title>
        <authorList>
            <person name="Mixao V."/>
            <person name="Del Olmo V."/>
            <person name="Hegedusova E."/>
            <person name="Saus E."/>
            <person name="Pryszcz L."/>
            <person name="Cillingova A."/>
            <person name="Nosek J."/>
            <person name="Gabaldon T."/>
        </authorList>
    </citation>
    <scope>NUCLEOTIDE SEQUENCE</scope>
    <source>
        <strain evidence="11">CBS 10844</strain>
    </source>
</reference>
<dbReference type="Gene3D" id="4.10.1000.40">
    <property type="match status" value="3"/>
</dbReference>
<dbReference type="GeneID" id="73379473"/>
<dbReference type="Pfam" id="PF21457">
    <property type="entry name" value="zf-CCCH_2-like_3"/>
    <property type="match status" value="1"/>
</dbReference>
<sequence>MEIKRRYDRSQEDAADIAEYLVFCIEGRKENELIISEVQDIANLLIDNEFLNEIYVEIGNIESRLGVGSVEVDQSDSVTAQSNGTDGSGGAAADVAPIQVDASNREISETSASLVTPSDRDYKSNIGTEATTTTISQLPSTKPPTGPKRLSEKEKLALRSKRFGVDANSATKITTTTTTVRTGIKNAGIGKTRGVNAPRAGDRSSGATKLGDRVGTINKTPQVTQRLENFVRLGHDNVSKFVAQPAIGRCPDHPKCKNRESCTKSHPTKNCFAYPNCSNPPGTCNYLHPDQDQDLIEKLAQSQKEYEQKQINYLLVKQGSCKFGPSCAKENCPYAHPTPANPTAKIETLDWCPNGKECLDENCHKSHPRSPNVQAKPITPHSVIALEQCKFGTGCTKYRCPRRHATSAVLCRDGSNCTRPDCTFNHPINEQCRFGVNCSAPYCLFKHDPERVVPQSSTWTNTNTVTNRQFAVTEDQVMEQVVQQ</sequence>
<organism evidence="11 12">
    <name type="scientific">Candida oxycetoniae</name>
    <dbReference type="NCBI Taxonomy" id="497107"/>
    <lineage>
        <taxon>Eukaryota</taxon>
        <taxon>Fungi</taxon>
        <taxon>Dikarya</taxon>
        <taxon>Ascomycota</taxon>
        <taxon>Saccharomycotina</taxon>
        <taxon>Pichiomycetes</taxon>
        <taxon>Debaryomycetaceae</taxon>
        <taxon>Candida/Lodderomyces clade</taxon>
        <taxon>Candida</taxon>
    </lineage>
</organism>
<dbReference type="Pfam" id="PF21803">
    <property type="entry name" value="Nab2-zf4"/>
    <property type="match status" value="1"/>
</dbReference>
<evidence type="ECO:0000256" key="6">
    <source>
        <dbReference type="ARBA" id="ARBA00022833"/>
    </source>
</evidence>
<dbReference type="GO" id="GO:0008143">
    <property type="term" value="F:poly(A) binding"/>
    <property type="evidence" value="ECO:0007669"/>
    <property type="project" value="InterPro"/>
</dbReference>
<dbReference type="PANTHER" id="PTHR14738">
    <property type="entry name" value="ZINC FINGER CCCH DOMAIN-CONTAINING PROTEIN 14"/>
    <property type="match status" value="1"/>
</dbReference>